<keyword evidence="1" id="KW-0812">Transmembrane</keyword>
<dbReference type="SMART" id="SM00304">
    <property type="entry name" value="HAMP"/>
    <property type="match status" value="1"/>
</dbReference>
<dbReference type="SUPFAM" id="SSF63825">
    <property type="entry name" value="YWTD domain"/>
    <property type="match status" value="1"/>
</dbReference>
<reference evidence="3 4" key="1">
    <citation type="submission" date="2018-07" db="EMBL/GenBank/DDBJ databases">
        <title>Genomic Encyclopedia of Type Strains, Phase IV (KMG-IV): sequencing the most valuable type-strain genomes for metagenomic binning, comparative biology and taxonomic classification.</title>
        <authorList>
            <person name="Goeker M."/>
        </authorList>
    </citation>
    <scope>NUCLEOTIDE SEQUENCE [LARGE SCALE GENOMIC DNA]</scope>
    <source>
        <strain evidence="3 4">DSM 27016</strain>
    </source>
</reference>
<feature type="domain" description="HAMP" evidence="2">
    <location>
        <begin position="588"/>
        <end position="640"/>
    </location>
</feature>
<dbReference type="SUPFAM" id="SSF55073">
    <property type="entry name" value="Nucleotide cyclase"/>
    <property type="match status" value="1"/>
</dbReference>
<dbReference type="Gene3D" id="6.10.340.10">
    <property type="match status" value="1"/>
</dbReference>
<evidence type="ECO:0000259" key="2">
    <source>
        <dbReference type="PROSITE" id="PS50885"/>
    </source>
</evidence>
<dbReference type="GO" id="GO:0007165">
    <property type="term" value="P:signal transduction"/>
    <property type="evidence" value="ECO:0007669"/>
    <property type="project" value="InterPro"/>
</dbReference>
<dbReference type="AlphaFoldDB" id="A0A369AQJ9"/>
<keyword evidence="4" id="KW-1185">Reference proteome</keyword>
<dbReference type="CDD" id="cd06225">
    <property type="entry name" value="HAMP"/>
    <property type="match status" value="1"/>
</dbReference>
<keyword evidence="1" id="KW-0472">Membrane</keyword>
<dbReference type="InterPro" id="IPR029787">
    <property type="entry name" value="Nucleotide_cyclase"/>
</dbReference>
<feature type="transmembrane region" description="Helical" evidence="1">
    <location>
        <begin position="377"/>
        <end position="404"/>
    </location>
</feature>
<proteinExistence type="predicted"/>
<sequence>MRRIGIIIIVAILLIGLGVSYGYNSFSAPNVLGSPDSIAVDSKGRFYMLGNDSDNFNVIRINKSNIIDYHYSVGINKGDSMLRFGKIFSDGNAGRLYSIKDIMDNKSNSYVSSSIIYFNTDLKHSTPQVLYEKIFDSANPPENHHIKYIYPNENYLYFTTVSENLKSVAFYRLDIGGLSPNANRPELLLSFNAPGNSTVNTTLCTKNFILVQTMDSKIYHMDLNGSQKLLFPTQGYTGRYFPLNLCLDSTGLLHFNEIYSHDTIAMDVNTGGIVSVIKGNEPLYEGSSYLQSDISDLSVLNDDIRAVLIDADSGSLHSLPAVLDNGEQRIFASPVLSSEILIYNTMKTALLTVAVPILIFGILVLFRFILSRKPTLLVKLITFVLPIILLSMFLFSRVATYIFYNSMSAERTVLVKSVGSFVAQNIDTGLLSQMNTPRDMTTPAYNKLLKSISKVSDFSEFVTASQYENRLYCILMKVEGNKLYTAVSADMPCFVPLDSLYSRESIKLYSSALSSRRLATGTIQDTLGIWTVSILPVFDSEGKIIGMLETGINSKDLESLMFDLSKSMLLSGIAVSFAVLLAFFISLRILLRPLALLKEAVISVYNGNYGAVAPIKANDEVADIGRVFNKLSVELDCQFKKLTSLNEAYYKLVPPDTFKLLKKDSILEISLGDQVSIKMTLMNVSIRNFENATSDLSPEVTFKFINNIFEIVSSNTGSHLGTIHSYNVDKITALFRNCPEDALQSVINIRAELIAKQDLALSQNAVKTDAGFYIHTSDCIYGIVGDENRYSPAVVTERNDLIYSLDSLQQDLMCSILVTQSAYAGISSPSKYSHRYIGYITDTSTLAQIDLYEFFDGDEPQVLSGKKQTLEIFKAAMDAYMSRDFYKARNLFAKILKVNSQDTVSRWFMFKSDMLCKQADELTLELAIAKY</sequence>
<dbReference type="EMBL" id="QPJT01000025">
    <property type="protein sequence ID" value="RCX11385.1"/>
    <property type="molecule type" value="Genomic_DNA"/>
</dbReference>
<feature type="transmembrane region" description="Helical" evidence="1">
    <location>
        <begin position="349"/>
        <end position="370"/>
    </location>
</feature>
<dbReference type="OrthoDB" id="337251at2"/>
<protein>
    <submittedName>
        <fullName evidence="3">HAMP domain-containing protein</fullName>
    </submittedName>
</protein>
<comment type="caution">
    <text evidence="3">The sequence shown here is derived from an EMBL/GenBank/DDBJ whole genome shotgun (WGS) entry which is preliminary data.</text>
</comment>
<dbReference type="Pfam" id="PF00672">
    <property type="entry name" value="HAMP"/>
    <property type="match status" value="1"/>
</dbReference>
<accession>A0A369AQJ9</accession>
<dbReference type="Proteomes" id="UP000253034">
    <property type="component" value="Unassembled WGS sequence"/>
</dbReference>
<dbReference type="PROSITE" id="PS50885">
    <property type="entry name" value="HAMP"/>
    <property type="match status" value="1"/>
</dbReference>
<evidence type="ECO:0000256" key="1">
    <source>
        <dbReference type="SAM" id="Phobius"/>
    </source>
</evidence>
<feature type="transmembrane region" description="Helical" evidence="1">
    <location>
        <begin position="568"/>
        <end position="591"/>
    </location>
</feature>
<keyword evidence="1" id="KW-1133">Transmembrane helix</keyword>
<dbReference type="RefSeq" id="WP_114299138.1">
    <property type="nucleotide sequence ID" value="NZ_QPJT01000025.1"/>
</dbReference>
<name>A0A369AQJ9_9FIRM</name>
<dbReference type="Gene3D" id="3.30.70.1230">
    <property type="entry name" value="Nucleotide cyclase"/>
    <property type="match status" value="1"/>
</dbReference>
<gene>
    <name evidence="3" type="ORF">DFR58_12531</name>
</gene>
<evidence type="ECO:0000313" key="4">
    <source>
        <dbReference type="Proteomes" id="UP000253034"/>
    </source>
</evidence>
<evidence type="ECO:0000313" key="3">
    <source>
        <dbReference type="EMBL" id="RCX11385.1"/>
    </source>
</evidence>
<dbReference type="InterPro" id="IPR003660">
    <property type="entry name" value="HAMP_dom"/>
</dbReference>
<organism evidence="3 4">
    <name type="scientific">Anaerobacterium chartisolvens</name>
    <dbReference type="NCBI Taxonomy" id="1297424"/>
    <lineage>
        <taxon>Bacteria</taxon>
        <taxon>Bacillati</taxon>
        <taxon>Bacillota</taxon>
        <taxon>Clostridia</taxon>
        <taxon>Eubacteriales</taxon>
        <taxon>Oscillospiraceae</taxon>
        <taxon>Anaerobacterium</taxon>
    </lineage>
</organism>
<dbReference type="GO" id="GO:0016020">
    <property type="term" value="C:membrane"/>
    <property type="evidence" value="ECO:0007669"/>
    <property type="project" value="InterPro"/>
</dbReference>